<organism evidence="4 5">
    <name type="scientific">Bacillus changyiensis</name>
    <dbReference type="NCBI Taxonomy" id="3004103"/>
    <lineage>
        <taxon>Bacteria</taxon>
        <taxon>Bacillati</taxon>
        <taxon>Bacillota</taxon>
        <taxon>Bacilli</taxon>
        <taxon>Bacillales</taxon>
        <taxon>Bacillaceae</taxon>
        <taxon>Bacillus</taxon>
    </lineage>
</organism>
<feature type="domain" description="DUF1510" evidence="3">
    <location>
        <begin position="144"/>
        <end position="236"/>
    </location>
</feature>
<evidence type="ECO:0000256" key="2">
    <source>
        <dbReference type="SAM" id="Phobius"/>
    </source>
</evidence>
<feature type="transmembrane region" description="Helical" evidence="2">
    <location>
        <begin position="20"/>
        <end position="42"/>
    </location>
</feature>
<evidence type="ECO:0000313" key="4">
    <source>
        <dbReference type="EMBL" id="MDA7027692.1"/>
    </source>
</evidence>
<dbReference type="Proteomes" id="UP001211894">
    <property type="component" value="Unassembled WGS sequence"/>
</dbReference>
<accession>A0ABT4X5X3</accession>
<feature type="compositionally biased region" description="Basic and acidic residues" evidence="1">
    <location>
        <begin position="53"/>
        <end position="127"/>
    </location>
</feature>
<sequence length="237" mass="25992">MSKTRESRFENRDKRRKANLVLNILIGVVLVLIVVVATSLLMNSPKEQAQQEDGSKNDTKQTTEAPASDKKNQTSDEDVKDKEKTDSSDKEKNDSASDEKEKSDSDSKKDKETASDNEKDKAKDPFEGAKITEGGSSANVEKTIINPDWKPVGTKQSGAHTATYDSSSQDWAEMLEAISYATGVSKDNMTVIWVGNNGTPQDAKGTIQATDSGEKYQVAITWVDGKGWKPTKVEKLK</sequence>
<keyword evidence="2" id="KW-0812">Transmembrane</keyword>
<dbReference type="InterPro" id="IPR009988">
    <property type="entry name" value="DUF1510"/>
</dbReference>
<keyword evidence="2" id="KW-1133">Transmembrane helix</keyword>
<gene>
    <name evidence="4" type="ORF">PJ311_13980</name>
</gene>
<feature type="region of interest" description="Disordered" evidence="1">
    <location>
        <begin position="45"/>
        <end position="141"/>
    </location>
</feature>
<keyword evidence="2" id="KW-0472">Membrane</keyword>
<dbReference type="EMBL" id="JAQKAB010000009">
    <property type="protein sequence ID" value="MDA7027692.1"/>
    <property type="molecule type" value="Genomic_DNA"/>
</dbReference>
<keyword evidence="5" id="KW-1185">Reference proteome</keyword>
<evidence type="ECO:0000313" key="5">
    <source>
        <dbReference type="Proteomes" id="UP001211894"/>
    </source>
</evidence>
<comment type="caution">
    <text evidence="4">The sequence shown here is derived from an EMBL/GenBank/DDBJ whole genome shotgun (WGS) entry which is preliminary data.</text>
</comment>
<reference evidence="4 5" key="1">
    <citation type="submission" date="2023-01" db="EMBL/GenBank/DDBJ databases">
        <title>Bacillus changyiensis sp. nov., isolated from a coastal deposit.</title>
        <authorList>
            <person name="Xiao G."/>
            <person name="Lai Q."/>
            <person name="Hu Z."/>
            <person name="Shao Z."/>
        </authorList>
    </citation>
    <scope>NUCLEOTIDE SEQUENCE [LARGE SCALE GENOMIC DNA]</scope>
    <source>
        <strain evidence="4 5">CLL-7-23</strain>
    </source>
</reference>
<evidence type="ECO:0000259" key="3">
    <source>
        <dbReference type="Pfam" id="PF07423"/>
    </source>
</evidence>
<protein>
    <submittedName>
        <fullName evidence="4">YrrS family protein</fullName>
    </submittedName>
</protein>
<dbReference type="RefSeq" id="WP_271341514.1">
    <property type="nucleotide sequence ID" value="NZ_JAQKAB010000009.1"/>
</dbReference>
<name>A0ABT4X5X3_9BACI</name>
<dbReference type="Pfam" id="PF07423">
    <property type="entry name" value="DUF1510"/>
    <property type="match status" value="1"/>
</dbReference>
<proteinExistence type="predicted"/>
<evidence type="ECO:0000256" key="1">
    <source>
        <dbReference type="SAM" id="MobiDB-lite"/>
    </source>
</evidence>